<keyword evidence="3" id="KW-1185">Reference proteome</keyword>
<dbReference type="EMBL" id="JARK01001470">
    <property type="protein sequence ID" value="EYB98023.1"/>
    <property type="molecule type" value="Genomic_DNA"/>
</dbReference>
<evidence type="ECO:0000313" key="3">
    <source>
        <dbReference type="Proteomes" id="UP000024635"/>
    </source>
</evidence>
<proteinExistence type="predicted"/>
<name>A0A016T4Y2_9BILA</name>
<evidence type="ECO:0000313" key="2">
    <source>
        <dbReference type="EMBL" id="EYB98023.1"/>
    </source>
</evidence>
<accession>A0A016T4Y2</accession>
<dbReference type="AlphaFoldDB" id="A0A016T4Y2"/>
<reference evidence="3" key="1">
    <citation type="journal article" date="2015" name="Nat. Genet.">
        <title>The genome and transcriptome of the zoonotic hookworm Ancylostoma ceylanicum identify infection-specific gene families.</title>
        <authorList>
            <person name="Schwarz E.M."/>
            <person name="Hu Y."/>
            <person name="Antoshechkin I."/>
            <person name="Miller M.M."/>
            <person name="Sternberg P.W."/>
            <person name="Aroian R.V."/>
        </authorList>
    </citation>
    <scope>NUCLEOTIDE SEQUENCE</scope>
    <source>
        <strain evidence="3">HY135</strain>
    </source>
</reference>
<evidence type="ECO:0000256" key="1">
    <source>
        <dbReference type="SAM" id="MobiDB-lite"/>
    </source>
</evidence>
<gene>
    <name evidence="2" type="primary">Acey_s0134.g1813</name>
    <name evidence="2" type="ORF">Y032_0134g1813</name>
</gene>
<sequence length="75" mass="7992">MHVATDSELQTAVDKSLDRGGYSGCLLHRGSGPARQGRGGKSIRCDFPLLREVQQTTRVPAPLSRPLSTAVSTSL</sequence>
<dbReference type="Proteomes" id="UP000024635">
    <property type="component" value="Unassembled WGS sequence"/>
</dbReference>
<feature type="region of interest" description="Disordered" evidence="1">
    <location>
        <begin position="1"/>
        <end position="41"/>
    </location>
</feature>
<protein>
    <submittedName>
        <fullName evidence="2">Uncharacterized protein</fullName>
    </submittedName>
</protein>
<comment type="caution">
    <text evidence="2">The sequence shown here is derived from an EMBL/GenBank/DDBJ whole genome shotgun (WGS) entry which is preliminary data.</text>
</comment>
<organism evidence="2 3">
    <name type="scientific">Ancylostoma ceylanicum</name>
    <dbReference type="NCBI Taxonomy" id="53326"/>
    <lineage>
        <taxon>Eukaryota</taxon>
        <taxon>Metazoa</taxon>
        <taxon>Ecdysozoa</taxon>
        <taxon>Nematoda</taxon>
        <taxon>Chromadorea</taxon>
        <taxon>Rhabditida</taxon>
        <taxon>Rhabditina</taxon>
        <taxon>Rhabditomorpha</taxon>
        <taxon>Strongyloidea</taxon>
        <taxon>Ancylostomatidae</taxon>
        <taxon>Ancylostomatinae</taxon>
        <taxon>Ancylostoma</taxon>
    </lineage>
</organism>